<reference evidence="2 3" key="1">
    <citation type="submission" date="2018-01" db="EMBL/GenBank/DDBJ databases">
        <title>Genomic Encyclopedia of Archaeal and Bacterial Type Strains, Phase II (KMG-II): from individual species to whole genera.</title>
        <authorList>
            <person name="Goeker M."/>
        </authorList>
    </citation>
    <scope>NUCLEOTIDE SEQUENCE [LARGE SCALE GENOMIC DNA]</scope>
    <source>
        <strain evidence="2 3">DSM 12048</strain>
    </source>
</reference>
<name>A0A2S5JJQ7_9RHOB</name>
<feature type="transmembrane region" description="Helical" evidence="1">
    <location>
        <begin position="91"/>
        <end position="118"/>
    </location>
</feature>
<gene>
    <name evidence="2" type="ORF">LV82_00840</name>
</gene>
<accession>A0A2S5JJQ7</accession>
<evidence type="ECO:0000313" key="2">
    <source>
        <dbReference type="EMBL" id="PPB81631.1"/>
    </source>
</evidence>
<dbReference type="Proteomes" id="UP000239736">
    <property type="component" value="Unassembled WGS sequence"/>
</dbReference>
<sequence length="218" mass="24886">MGRMWYKRLRRQPLVVQVIWAVLAVAFLAALVEFRWSLAFVSVATFGLSLLPVFFTQRFGIRLPTSFFAAIVVFVFATIFLGEAMDFYNRFWWWDIALHGGSALGFGLIGFLFMLMLFEGDRYAAPPWAVAFMGFCFALSIGALWEIFEFAMDQTFGTNMQKSGLMDTMGDLIVDTIGAAIGAMSGFAYLKGKELGGLTFFIKDFIQRNRHKFRRFRR</sequence>
<protein>
    <recommendedName>
        <fullName evidence="4">Membrane protein YjdF</fullName>
    </recommendedName>
</protein>
<dbReference type="InterPro" id="IPR014509">
    <property type="entry name" value="YjdF-like"/>
</dbReference>
<dbReference type="OrthoDB" id="4966203at2"/>
<evidence type="ECO:0000256" key="1">
    <source>
        <dbReference type="SAM" id="Phobius"/>
    </source>
</evidence>
<dbReference type="EMBL" id="PRDS01000002">
    <property type="protein sequence ID" value="PPB81631.1"/>
    <property type="molecule type" value="Genomic_DNA"/>
</dbReference>
<dbReference type="Pfam" id="PF09997">
    <property type="entry name" value="DUF2238"/>
    <property type="match status" value="1"/>
</dbReference>
<evidence type="ECO:0000313" key="3">
    <source>
        <dbReference type="Proteomes" id="UP000239736"/>
    </source>
</evidence>
<comment type="caution">
    <text evidence="2">The sequence shown here is derived from an EMBL/GenBank/DDBJ whole genome shotgun (WGS) entry which is preliminary data.</text>
</comment>
<keyword evidence="1" id="KW-1133">Transmembrane helix</keyword>
<feature type="transmembrane region" description="Helical" evidence="1">
    <location>
        <begin position="172"/>
        <end position="190"/>
    </location>
</feature>
<feature type="transmembrane region" description="Helical" evidence="1">
    <location>
        <begin position="12"/>
        <end position="32"/>
    </location>
</feature>
<evidence type="ECO:0008006" key="4">
    <source>
        <dbReference type="Google" id="ProtNLM"/>
    </source>
</evidence>
<feature type="transmembrane region" description="Helical" evidence="1">
    <location>
        <begin position="38"/>
        <end position="55"/>
    </location>
</feature>
<keyword evidence="1" id="KW-0472">Membrane</keyword>
<organism evidence="2 3">
    <name type="scientific">Albidovulum inexpectatum</name>
    <dbReference type="NCBI Taxonomy" id="196587"/>
    <lineage>
        <taxon>Bacteria</taxon>
        <taxon>Pseudomonadati</taxon>
        <taxon>Pseudomonadota</taxon>
        <taxon>Alphaproteobacteria</taxon>
        <taxon>Rhodobacterales</taxon>
        <taxon>Paracoccaceae</taxon>
        <taxon>Albidovulum</taxon>
    </lineage>
</organism>
<keyword evidence="3" id="KW-1185">Reference proteome</keyword>
<feature type="transmembrane region" description="Helical" evidence="1">
    <location>
        <begin position="130"/>
        <end position="152"/>
    </location>
</feature>
<proteinExistence type="predicted"/>
<dbReference type="AlphaFoldDB" id="A0A2S5JJQ7"/>
<keyword evidence="1" id="KW-0812">Transmembrane</keyword>
<feature type="transmembrane region" description="Helical" evidence="1">
    <location>
        <begin position="67"/>
        <end position="85"/>
    </location>
</feature>